<dbReference type="EMBL" id="SAWY01000002">
    <property type="protein sequence ID" value="TPH18985.1"/>
    <property type="molecule type" value="Genomic_DNA"/>
</dbReference>
<dbReference type="Proteomes" id="UP000315303">
    <property type="component" value="Unassembled WGS sequence"/>
</dbReference>
<evidence type="ECO:0000256" key="1">
    <source>
        <dbReference type="SAM" id="MobiDB-lite"/>
    </source>
</evidence>
<organism evidence="2 3">
    <name type="scientific">Litorilituus lipolyticus</name>
    <dbReference type="NCBI Taxonomy" id="2491017"/>
    <lineage>
        <taxon>Bacteria</taxon>
        <taxon>Pseudomonadati</taxon>
        <taxon>Pseudomonadota</taxon>
        <taxon>Gammaproteobacteria</taxon>
        <taxon>Alteromonadales</taxon>
        <taxon>Colwelliaceae</taxon>
        <taxon>Litorilituus</taxon>
    </lineage>
</organism>
<accession>A0A502L9A7</accession>
<proteinExistence type="predicted"/>
<sequence>MDIFTTQLARVVPVPIKPAKLKVKALLKDAGAGKLKEDLDHLENHDYYFNQSEESIAAIKEEQEQSQGNKQADKEAELKATEESIDKSAPKDKSEGINEVNGIKHLDLYV</sequence>
<feature type="region of interest" description="Disordered" evidence="1">
    <location>
        <begin position="61"/>
        <end position="98"/>
    </location>
</feature>
<evidence type="ECO:0000313" key="3">
    <source>
        <dbReference type="Proteomes" id="UP000315303"/>
    </source>
</evidence>
<evidence type="ECO:0000313" key="2">
    <source>
        <dbReference type="EMBL" id="TPH18985.1"/>
    </source>
</evidence>
<protein>
    <submittedName>
        <fullName evidence="2">Uncharacterized protein</fullName>
    </submittedName>
</protein>
<feature type="compositionally biased region" description="Basic and acidic residues" evidence="1">
    <location>
        <begin position="71"/>
        <end position="98"/>
    </location>
</feature>
<dbReference type="OrthoDB" id="6228169at2"/>
<dbReference type="AlphaFoldDB" id="A0A502L9A7"/>
<gene>
    <name evidence="2" type="ORF">EPA86_01430</name>
</gene>
<comment type="caution">
    <text evidence="2">The sequence shown here is derived from an EMBL/GenBank/DDBJ whole genome shotgun (WGS) entry which is preliminary data.</text>
</comment>
<reference evidence="2 3" key="1">
    <citation type="submission" date="2019-01" db="EMBL/GenBank/DDBJ databases">
        <title>Litorilituus lipolytica sp. nov., isolated from intertidal sand of the Yellow Sea in China.</title>
        <authorList>
            <person name="Liu A."/>
        </authorList>
    </citation>
    <scope>NUCLEOTIDE SEQUENCE [LARGE SCALE GENOMIC DNA]</scope>
    <source>
        <strain evidence="2 3">RZ04</strain>
    </source>
</reference>
<keyword evidence="3" id="KW-1185">Reference proteome</keyword>
<dbReference type="RefSeq" id="WP_140601161.1">
    <property type="nucleotide sequence ID" value="NZ_SAWY01000002.1"/>
</dbReference>
<name>A0A502L9A7_9GAMM</name>